<organism evidence="1 2">
    <name type="scientific">Actinidia rufa</name>
    <dbReference type="NCBI Taxonomy" id="165716"/>
    <lineage>
        <taxon>Eukaryota</taxon>
        <taxon>Viridiplantae</taxon>
        <taxon>Streptophyta</taxon>
        <taxon>Embryophyta</taxon>
        <taxon>Tracheophyta</taxon>
        <taxon>Spermatophyta</taxon>
        <taxon>Magnoliopsida</taxon>
        <taxon>eudicotyledons</taxon>
        <taxon>Gunneridae</taxon>
        <taxon>Pentapetalae</taxon>
        <taxon>asterids</taxon>
        <taxon>Ericales</taxon>
        <taxon>Actinidiaceae</taxon>
        <taxon>Actinidia</taxon>
    </lineage>
</organism>
<evidence type="ECO:0000313" key="1">
    <source>
        <dbReference type="EMBL" id="GFZ22005.1"/>
    </source>
</evidence>
<name>A0A7J0HG65_9ERIC</name>
<keyword evidence="2" id="KW-1185">Reference proteome</keyword>
<dbReference type="AlphaFoldDB" id="A0A7J0HG65"/>
<comment type="caution">
    <text evidence="1">The sequence shown here is derived from an EMBL/GenBank/DDBJ whole genome shotgun (WGS) entry which is preliminary data.</text>
</comment>
<accession>A0A7J0HG65</accession>
<gene>
    <name evidence="1" type="ORF">Acr_29g0011670</name>
</gene>
<dbReference type="Proteomes" id="UP000585474">
    <property type="component" value="Unassembled WGS sequence"/>
</dbReference>
<proteinExistence type="predicted"/>
<protein>
    <submittedName>
        <fullName evidence="1">Transducin/WD40 repeat-like superfamily protein</fullName>
    </submittedName>
</protein>
<sequence length="121" mass="12863">MIIKHKTRLKAICWTSRNRGFPENLGLGARGVDAIREISLLLVTDGKEGLDSKLKVENSTEVVVSIEVELTGCLTVGALSKPVLCTDGLGVQIDKGVLVGLLSEGSKEAKSISTSYIAHNT</sequence>
<evidence type="ECO:0000313" key="2">
    <source>
        <dbReference type="Proteomes" id="UP000585474"/>
    </source>
</evidence>
<reference evidence="1 2" key="1">
    <citation type="submission" date="2019-07" db="EMBL/GenBank/DDBJ databases">
        <title>De Novo Assembly of kiwifruit Actinidia rufa.</title>
        <authorList>
            <person name="Sugita-Konishi S."/>
            <person name="Sato K."/>
            <person name="Mori E."/>
            <person name="Abe Y."/>
            <person name="Kisaki G."/>
            <person name="Hamano K."/>
            <person name="Suezawa K."/>
            <person name="Otani M."/>
            <person name="Fukuda T."/>
            <person name="Manabe T."/>
            <person name="Gomi K."/>
            <person name="Tabuchi M."/>
            <person name="Akimitsu K."/>
            <person name="Kataoka I."/>
        </authorList>
    </citation>
    <scope>NUCLEOTIDE SEQUENCE [LARGE SCALE GENOMIC DNA]</scope>
    <source>
        <strain evidence="2">cv. Fuchu</strain>
    </source>
</reference>
<dbReference type="EMBL" id="BJWL01000029">
    <property type="protein sequence ID" value="GFZ22005.1"/>
    <property type="molecule type" value="Genomic_DNA"/>
</dbReference>